<dbReference type="AlphaFoldDB" id="A0A1I0Y7L8"/>
<feature type="domain" description="Aminopeptidase N-like N-terminal" evidence="15">
    <location>
        <begin position="57"/>
        <end position="229"/>
    </location>
</feature>
<proteinExistence type="inferred from homology"/>
<comment type="catalytic activity">
    <reaction evidence="1">
        <text>Release of an N-terminal amino acid, Xaa-|-Yaa- from a peptide, amide or arylamide. Xaa is preferably Ala, but may be most amino acids including Pro (slow action). When a terminal hydrophobic residue is followed by a prolyl residue, the two may be released as an intact Xaa-Pro dipeptide.</text>
        <dbReference type="EC" id="3.4.11.2"/>
    </reaction>
</comment>
<evidence type="ECO:0000313" key="17">
    <source>
        <dbReference type="Proteomes" id="UP000243799"/>
    </source>
</evidence>
<dbReference type="EMBL" id="FOKG01000004">
    <property type="protein sequence ID" value="SFB08468.1"/>
    <property type="molecule type" value="Genomic_DNA"/>
</dbReference>
<evidence type="ECO:0000259" key="15">
    <source>
        <dbReference type="Pfam" id="PF17900"/>
    </source>
</evidence>
<dbReference type="InterPro" id="IPR027268">
    <property type="entry name" value="Peptidase_M4/M1_CTD_sf"/>
</dbReference>
<dbReference type="RefSeq" id="WP_091671984.1">
    <property type="nucleotide sequence ID" value="NZ_FOKG01000004.1"/>
</dbReference>
<dbReference type="InterPro" id="IPR042097">
    <property type="entry name" value="Aminopeptidase_N-like_N_sf"/>
</dbReference>
<dbReference type="PANTHER" id="PTHR11533:SF297">
    <property type="entry name" value="AMINOPEPTIDASE N"/>
    <property type="match status" value="1"/>
</dbReference>
<evidence type="ECO:0000256" key="5">
    <source>
        <dbReference type="ARBA" id="ARBA00015611"/>
    </source>
</evidence>
<evidence type="ECO:0000256" key="10">
    <source>
        <dbReference type="ARBA" id="ARBA00023049"/>
    </source>
</evidence>
<dbReference type="GO" id="GO:0016285">
    <property type="term" value="F:alanyl aminopeptidase activity"/>
    <property type="evidence" value="ECO:0007669"/>
    <property type="project" value="UniProtKB-EC"/>
</dbReference>
<evidence type="ECO:0000256" key="9">
    <source>
        <dbReference type="ARBA" id="ARBA00022833"/>
    </source>
</evidence>
<sequence>MRSRTGGALLLCGLTVAIIGCTPDKARQPGSPPTPGAAGAGDTYYPNDGNGGYDAVDYHVSVSFDPGEGILDGDTTVTATATQHLSRFNLDLRGLEVTSVEVDGTRAEFVREGEAELVITPATPVREGTTFRTRVRYGGKPQEANGYQLGANGWQQSASGGAFVLGEPHSAAFWYPVNETPRDKATFRLDARVPDGWSAISIGTEEGTTSADGWTTWSWSEQTPVASYLTTLAVDKFDIERTKLADGTPVLTAYAPGTESKRADGDRVGEVIEFLGEHFGEYPLDTAGGIYLAEEIGFSLETQGRPTYAEWADLETVVHEIAHQWYGNSVSIDSWADICLNECLASYSQWLWAEGKQDMDLDERYHDAIQRVRGDERFWSAKLYDMGAGNEFGGVYDKGILAVHALRRQIGEEAFARVLPEWSAAHRDGNASWPEFERFVTDIAGQDLGEFFDTWFRGTAMPADEFLFPGSLRR</sequence>
<evidence type="ECO:0000256" key="8">
    <source>
        <dbReference type="ARBA" id="ARBA00022801"/>
    </source>
</evidence>
<accession>A0A1I0Y7L8</accession>
<protein>
    <recommendedName>
        <fullName evidence="5">Aminopeptidase N</fullName>
        <ecNumber evidence="4">3.4.11.2</ecNumber>
    </recommendedName>
    <alternativeName>
        <fullName evidence="11">Alanine aminopeptidase</fullName>
    </alternativeName>
    <alternativeName>
        <fullName evidence="12">Lysyl aminopeptidase</fullName>
    </alternativeName>
</protein>
<evidence type="ECO:0000256" key="12">
    <source>
        <dbReference type="ARBA" id="ARBA00031533"/>
    </source>
</evidence>
<dbReference type="GO" id="GO:0008237">
    <property type="term" value="F:metallopeptidase activity"/>
    <property type="evidence" value="ECO:0007669"/>
    <property type="project" value="UniProtKB-KW"/>
</dbReference>
<reference evidence="17" key="1">
    <citation type="submission" date="2016-10" db="EMBL/GenBank/DDBJ databases">
        <authorList>
            <person name="Varghese N."/>
            <person name="Submissions S."/>
        </authorList>
    </citation>
    <scope>NUCLEOTIDE SEQUENCE [LARGE SCALE GENOMIC DNA]</scope>
    <source>
        <strain evidence="17">CGMCC 4.3568</strain>
    </source>
</reference>
<feature type="region of interest" description="Disordered" evidence="13">
    <location>
        <begin position="23"/>
        <end position="45"/>
    </location>
</feature>
<gene>
    <name evidence="16" type="ORF">SAMN05216266_104246</name>
</gene>
<organism evidence="16 17">
    <name type="scientific">Amycolatopsis marina</name>
    <dbReference type="NCBI Taxonomy" id="490629"/>
    <lineage>
        <taxon>Bacteria</taxon>
        <taxon>Bacillati</taxon>
        <taxon>Actinomycetota</taxon>
        <taxon>Actinomycetes</taxon>
        <taxon>Pseudonocardiales</taxon>
        <taxon>Pseudonocardiaceae</taxon>
        <taxon>Amycolatopsis</taxon>
    </lineage>
</organism>
<dbReference type="InterPro" id="IPR050344">
    <property type="entry name" value="Peptidase_M1_aminopeptidases"/>
</dbReference>
<dbReference type="Gene3D" id="1.10.390.10">
    <property type="entry name" value="Neutral Protease Domain 2"/>
    <property type="match status" value="1"/>
</dbReference>
<evidence type="ECO:0000256" key="1">
    <source>
        <dbReference type="ARBA" id="ARBA00000098"/>
    </source>
</evidence>
<dbReference type="OrthoDB" id="100605at2"/>
<dbReference type="Proteomes" id="UP000243799">
    <property type="component" value="Unassembled WGS sequence"/>
</dbReference>
<dbReference type="Pfam" id="PF01433">
    <property type="entry name" value="Peptidase_M1"/>
    <property type="match status" value="1"/>
</dbReference>
<dbReference type="InterPro" id="IPR014782">
    <property type="entry name" value="Peptidase_M1_dom"/>
</dbReference>
<dbReference type="InterPro" id="IPR001930">
    <property type="entry name" value="Peptidase_M1"/>
</dbReference>
<dbReference type="SUPFAM" id="SSF55486">
    <property type="entry name" value="Metalloproteases ('zincins'), catalytic domain"/>
    <property type="match status" value="1"/>
</dbReference>
<evidence type="ECO:0000313" key="16">
    <source>
        <dbReference type="EMBL" id="SFB08468.1"/>
    </source>
</evidence>
<dbReference type="InterPro" id="IPR045357">
    <property type="entry name" value="Aminopeptidase_N-like_N"/>
</dbReference>
<keyword evidence="9" id="KW-0862">Zinc</keyword>
<keyword evidence="8" id="KW-0378">Hydrolase</keyword>
<evidence type="ECO:0000256" key="13">
    <source>
        <dbReference type="SAM" id="MobiDB-lite"/>
    </source>
</evidence>
<dbReference type="GO" id="GO:0006508">
    <property type="term" value="P:proteolysis"/>
    <property type="evidence" value="ECO:0007669"/>
    <property type="project" value="UniProtKB-KW"/>
</dbReference>
<dbReference type="PRINTS" id="PR00756">
    <property type="entry name" value="ALADIPTASE"/>
</dbReference>
<evidence type="ECO:0000259" key="14">
    <source>
        <dbReference type="Pfam" id="PF01433"/>
    </source>
</evidence>
<comment type="similarity">
    <text evidence="3">Belongs to the peptidase M1 family.</text>
</comment>
<feature type="domain" description="Peptidase M1 membrane alanine aminopeptidase" evidence="14">
    <location>
        <begin position="314"/>
        <end position="455"/>
    </location>
</feature>
<keyword evidence="6" id="KW-0645">Protease</keyword>
<evidence type="ECO:0000256" key="3">
    <source>
        <dbReference type="ARBA" id="ARBA00010136"/>
    </source>
</evidence>
<dbReference type="Pfam" id="PF17900">
    <property type="entry name" value="Peptidase_M1_N"/>
    <property type="match status" value="1"/>
</dbReference>
<dbReference type="Gene3D" id="2.60.40.1730">
    <property type="entry name" value="tricorn interacting facor f3 domain"/>
    <property type="match status" value="1"/>
</dbReference>
<dbReference type="EC" id="3.4.11.2" evidence="4"/>
<dbReference type="CDD" id="cd09603">
    <property type="entry name" value="M1_APN_like"/>
    <property type="match status" value="1"/>
</dbReference>
<dbReference type="SUPFAM" id="SSF63737">
    <property type="entry name" value="Leukotriene A4 hydrolase N-terminal domain"/>
    <property type="match status" value="1"/>
</dbReference>
<evidence type="ECO:0000256" key="7">
    <source>
        <dbReference type="ARBA" id="ARBA00022723"/>
    </source>
</evidence>
<keyword evidence="10" id="KW-0482">Metalloprotease</keyword>
<evidence type="ECO:0000256" key="11">
    <source>
        <dbReference type="ARBA" id="ARBA00029811"/>
    </source>
</evidence>
<dbReference type="STRING" id="490629.SAMN05216266_104246"/>
<evidence type="ECO:0000256" key="2">
    <source>
        <dbReference type="ARBA" id="ARBA00001947"/>
    </source>
</evidence>
<comment type="cofactor">
    <cofactor evidence="2">
        <name>Zn(2+)</name>
        <dbReference type="ChEBI" id="CHEBI:29105"/>
    </cofactor>
</comment>
<keyword evidence="17" id="KW-1185">Reference proteome</keyword>
<name>A0A1I0Y7L8_9PSEU</name>
<dbReference type="GO" id="GO:0008270">
    <property type="term" value="F:zinc ion binding"/>
    <property type="evidence" value="ECO:0007669"/>
    <property type="project" value="InterPro"/>
</dbReference>
<keyword evidence="7" id="KW-0479">Metal-binding</keyword>
<dbReference type="PANTHER" id="PTHR11533">
    <property type="entry name" value="PROTEASE M1 ZINC METALLOPROTEASE"/>
    <property type="match status" value="1"/>
</dbReference>
<dbReference type="PROSITE" id="PS51257">
    <property type="entry name" value="PROKAR_LIPOPROTEIN"/>
    <property type="match status" value="1"/>
</dbReference>
<evidence type="ECO:0000256" key="6">
    <source>
        <dbReference type="ARBA" id="ARBA00022670"/>
    </source>
</evidence>
<evidence type="ECO:0000256" key="4">
    <source>
        <dbReference type="ARBA" id="ARBA00012564"/>
    </source>
</evidence>